<gene>
    <name evidence="3" type="ORF">B0187_07515</name>
</gene>
<evidence type="ECO:0000313" key="4">
    <source>
        <dbReference type="Proteomes" id="UP000190867"/>
    </source>
</evidence>
<dbReference type="GO" id="GO:0016740">
    <property type="term" value="F:transferase activity"/>
    <property type="evidence" value="ECO:0007669"/>
    <property type="project" value="UniProtKB-KW"/>
</dbReference>
<proteinExistence type="predicted"/>
<dbReference type="PROSITE" id="PS51278">
    <property type="entry name" value="GATASE_TYPE_2"/>
    <property type="match status" value="1"/>
</dbReference>
<accession>A0A1T0AR86</accession>
<dbReference type="InterPro" id="IPR029055">
    <property type="entry name" value="Ntn_hydrolases_N"/>
</dbReference>
<dbReference type="RefSeq" id="WP_078237249.1">
    <property type="nucleotide sequence ID" value="NZ_MUYA01000009.1"/>
</dbReference>
<keyword evidence="3" id="KW-0808">Transferase</keyword>
<organism evidence="3 4">
    <name type="scientific">Haemophilus paracuniculus</name>
    <dbReference type="NCBI Taxonomy" id="734"/>
    <lineage>
        <taxon>Bacteria</taxon>
        <taxon>Pseudomonadati</taxon>
        <taxon>Pseudomonadota</taxon>
        <taxon>Gammaproteobacteria</taxon>
        <taxon>Pasteurellales</taxon>
        <taxon>Pasteurellaceae</taxon>
        <taxon>Haemophilus</taxon>
    </lineage>
</organism>
<dbReference type="PANTHER" id="PTHR42824">
    <property type="entry name" value="GLUTAMINE AMIDOTRANSFERASE"/>
    <property type="match status" value="1"/>
</dbReference>
<evidence type="ECO:0000256" key="1">
    <source>
        <dbReference type="ARBA" id="ARBA00022962"/>
    </source>
</evidence>
<reference evidence="3 4" key="1">
    <citation type="submission" date="2017-02" db="EMBL/GenBank/DDBJ databases">
        <title>Draft genome sequence of Haemophilus paracuniculus CCUG 43573 type strain.</title>
        <authorList>
            <person name="Engstrom-Jakobsson H."/>
            <person name="Salva-Serra F."/>
            <person name="Thorell K."/>
            <person name="Gonzales-Siles L."/>
            <person name="Karlsson R."/>
            <person name="Boulund F."/>
            <person name="Engstrand L."/>
            <person name="Kristiansson E."/>
            <person name="Moore E."/>
        </authorList>
    </citation>
    <scope>NUCLEOTIDE SEQUENCE [LARGE SCALE GENOMIC DNA]</scope>
    <source>
        <strain evidence="3 4">CCUG 43573</strain>
    </source>
</reference>
<dbReference type="SUPFAM" id="SSF56235">
    <property type="entry name" value="N-terminal nucleophile aminohydrolases (Ntn hydrolases)"/>
    <property type="match status" value="1"/>
</dbReference>
<dbReference type="AlphaFoldDB" id="A0A1T0AR86"/>
<dbReference type="STRING" id="734.B0187_07515"/>
<dbReference type="EMBL" id="MUYA01000009">
    <property type="protein sequence ID" value="OOR98721.1"/>
    <property type="molecule type" value="Genomic_DNA"/>
</dbReference>
<dbReference type="PANTHER" id="PTHR42824:SF1">
    <property type="entry name" value="GLUTAMINE AMIDOTRANSFERASE YAFJ-RELATED"/>
    <property type="match status" value="1"/>
</dbReference>
<dbReference type="Proteomes" id="UP000190867">
    <property type="component" value="Unassembled WGS sequence"/>
</dbReference>
<evidence type="ECO:0000313" key="3">
    <source>
        <dbReference type="EMBL" id="OOR98721.1"/>
    </source>
</evidence>
<keyword evidence="4" id="KW-1185">Reference proteome</keyword>
<comment type="caution">
    <text evidence="3">The sequence shown here is derived from an EMBL/GenBank/DDBJ whole genome shotgun (WGS) entry which is preliminary data.</text>
</comment>
<keyword evidence="1 3" id="KW-0315">Glutamine amidotransferase</keyword>
<dbReference type="Gene3D" id="3.60.20.10">
    <property type="entry name" value="Glutamine Phosphoribosylpyrophosphate, subunit 1, domain 1"/>
    <property type="match status" value="1"/>
</dbReference>
<feature type="domain" description="Glutamine amidotransferase type-2" evidence="2">
    <location>
        <begin position="2"/>
        <end position="249"/>
    </location>
</feature>
<name>A0A1T0AR86_9PAST</name>
<dbReference type="Pfam" id="PF13230">
    <property type="entry name" value="GATase_4"/>
    <property type="match status" value="1"/>
</dbReference>
<sequence>MCQLLGMNCNTPTDITFSFEGFRRRAGLTDHHTDGFGIAFFEGKGARIFRDNRPGASSPMADLVSAYRIKSLNVIAHIRKATKGDVNLENTHPFTRELWGENWTFAHNGTVENVQVCSECHYQPIGTTDSEAAFCNLLSRLKKRHPKKPSDKEIFDAIVEITSDIAENGVFNFILSNGQWMIARCSTNLHYVCRKAPFGKALRDDDVMIDFSQYTTENDKVTIITTQPLTKNEQWTKMKNGGYVFFKDGDLVYEIEGTLPECKPHV</sequence>
<dbReference type="InterPro" id="IPR017932">
    <property type="entry name" value="GATase_2_dom"/>
</dbReference>
<dbReference type="CDD" id="cd01908">
    <property type="entry name" value="YafJ"/>
    <property type="match status" value="1"/>
</dbReference>
<dbReference type="InterPro" id="IPR026869">
    <property type="entry name" value="EgtC-like"/>
</dbReference>
<evidence type="ECO:0000259" key="2">
    <source>
        <dbReference type="PROSITE" id="PS51278"/>
    </source>
</evidence>
<dbReference type="OrthoDB" id="321954at2"/>
<protein>
    <submittedName>
        <fullName evidence="3">Class II glutamine amidotransferase</fullName>
    </submittedName>
</protein>